<dbReference type="Proteomes" id="UP000244855">
    <property type="component" value="Unassembled WGS sequence"/>
</dbReference>
<accession>A0A2V1DLJ1</accession>
<protein>
    <submittedName>
        <fullName evidence="1">Uncharacterized protein</fullName>
    </submittedName>
</protein>
<reference evidence="1 2" key="1">
    <citation type="journal article" date="2018" name="Sci. Rep.">
        <title>Comparative genomics provides insights into the lifestyle and reveals functional heterogeneity of dark septate endophytic fungi.</title>
        <authorList>
            <person name="Knapp D.G."/>
            <person name="Nemeth J.B."/>
            <person name="Barry K."/>
            <person name="Hainaut M."/>
            <person name="Henrissat B."/>
            <person name="Johnson J."/>
            <person name="Kuo A."/>
            <person name="Lim J.H.P."/>
            <person name="Lipzen A."/>
            <person name="Nolan M."/>
            <person name="Ohm R.A."/>
            <person name="Tamas L."/>
            <person name="Grigoriev I.V."/>
            <person name="Spatafora J.W."/>
            <person name="Nagy L.G."/>
            <person name="Kovacs G.M."/>
        </authorList>
    </citation>
    <scope>NUCLEOTIDE SEQUENCE [LARGE SCALE GENOMIC DNA]</scope>
    <source>
        <strain evidence="1 2">DSE2036</strain>
    </source>
</reference>
<sequence length="80" mass="9252">MYRGPIIITMRFLCFAVRLRSDGLISRSIGLMIPMSREGRRLLCPVSRSIFFSSCFYACVRLLVACHEFLVFLHIVVRLP</sequence>
<evidence type="ECO:0000313" key="2">
    <source>
        <dbReference type="Proteomes" id="UP000244855"/>
    </source>
</evidence>
<dbReference type="AlphaFoldDB" id="A0A2V1DLJ1"/>
<organism evidence="1 2">
    <name type="scientific">Periconia macrospinosa</name>
    <dbReference type="NCBI Taxonomy" id="97972"/>
    <lineage>
        <taxon>Eukaryota</taxon>
        <taxon>Fungi</taxon>
        <taxon>Dikarya</taxon>
        <taxon>Ascomycota</taxon>
        <taxon>Pezizomycotina</taxon>
        <taxon>Dothideomycetes</taxon>
        <taxon>Pleosporomycetidae</taxon>
        <taxon>Pleosporales</taxon>
        <taxon>Massarineae</taxon>
        <taxon>Periconiaceae</taxon>
        <taxon>Periconia</taxon>
    </lineage>
</organism>
<proteinExistence type="predicted"/>
<keyword evidence="2" id="KW-1185">Reference proteome</keyword>
<gene>
    <name evidence="1" type="ORF">DM02DRAFT_19760</name>
</gene>
<name>A0A2V1DLJ1_9PLEO</name>
<evidence type="ECO:0000313" key="1">
    <source>
        <dbReference type="EMBL" id="PVH99046.1"/>
    </source>
</evidence>
<dbReference type="EMBL" id="KZ805400">
    <property type="protein sequence ID" value="PVH99046.1"/>
    <property type="molecule type" value="Genomic_DNA"/>
</dbReference>